<protein>
    <submittedName>
        <fullName evidence="3">Uncharacterized protein</fullName>
    </submittedName>
</protein>
<evidence type="ECO:0000313" key="4">
    <source>
        <dbReference type="Proteomes" id="UP000283634"/>
    </source>
</evidence>
<feature type="compositionally biased region" description="Low complexity" evidence="1">
    <location>
        <begin position="68"/>
        <end position="83"/>
    </location>
</feature>
<evidence type="ECO:0000256" key="1">
    <source>
        <dbReference type="SAM" id="MobiDB-lite"/>
    </source>
</evidence>
<dbReference type="Proteomes" id="UP000283634">
    <property type="component" value="Unassembled WGS sequence"/>
</dbReference>
<keyword evidence="2" id="KW-0472">Membrane</keyword>
<evidence type="ECO:0000313" key="3">
    <source>
        <dbReference type="EMBL" id="RNE95038.1"/>
    </source>
</evidence>
<dbReference type="AlphaFoldDB" id="A0A422MP90"/>
<name>A0A422MP90_TRYRA</name>
<comment type="caution">
    <text evidence="3">The sequence shown here is derived from an EMBL/GenBank/DDBJ whole genome shotgun (WGS) entry which is preliminary data.</text>
</comment>
<gene>
    <name evidence="3" type="ORF">TraAM80_10436</name>
</gene>
<keyword evidence="4" id="KW-1185">Reference proteome</keyword>
<feature type="region of interest" description="Disordered" evidence="1">
    <location>
        <begin position="53"/>
        <end position="95"/>
    </location>
</feature>
<keyword evidence="2" id="KW-0812">Transmembrane</keyword>
<evidence type="ECO:0000256" key="2">
    <source>
        <dbReference type="SAM" id="Phobius"/>
    </source>
</evidence>
<keyword evidence="2" id="KW-1133">Transmembrane helix</keyword>
<sequence length="135" mass="14192">MIAFVLLGTFGAACVAGIVFITWRICVRRAGNFSLRGCFQNLMAACEQRVRSAAASNASSVRPKTPGTSTRMSPRLSSPSSGSEGTQRPHYRLEAPLEPKVQLRSSVSVSVVSPCGVELADGGLVPGEVRACSHA</sequence>
<proteinExistence type="predicted"/>
<dbReference type="RefSeq" id="XP_029233097.1">
    <property type="nucleotide sequence ID" value="XM_029387054.1"/>
</dbReference>
<dbReference type="EMBL" id="MKGL01000969">
    <property type="protein sequence ID" value="RNE95038.1"/>
    <property type="molecule type" value="Genomic_DNA"/>
</dbReference>
<accession>A0A422MP90</accession>
<dbReference type="GeneID" id="40334369"/>
<feature type="transmembrane region" description="Helical" evidence="2">
    <location>
        <begin position="6"/>
        <end position="26"/>
    </location>
</feature>
<reference evidence="3 4" key="1">
    <citation type="journal article" date="2018" name="BMC Genomics">
        <title>Genomic comparison of Trypanosoma conorhini and Trypanosoma rangeli to Trypanosoma cruzi strains of high and low virulence.</title>
        <authorList>
            <person name="Bradwell K.R."/>
            <person name="Koparde V.N."/>
            <person name="Matveyev A.V."/>
            <person name="Serrano M.G."/>
            <person name="Alves J.M."/>
            <person name="Parikh H."/>
            <person name="Huang B."/>
            <person name="Lee V."/>
            <person name="Espinosa-Alvarez O."/>
            <person name="Ortiz P.A."/>
            <person name="Costa-Martins A.G."/>
            <person name="Teixeira M.M."/>
            <person name="Buck G.A."/>
        </authorList>
    </citation>
    <scope>NUCLEOTIDE SEQUENCE [LARGE SCALE GENOMIC DNA]</scope>
    <source>
        <strain evidence="3 4">AM80</strain>
    </source>
</reference>
<organism evidence="3 4">
    <name type="scientific">Trypanosoma rangeli</name>
    <dbReference type="NCBI Taxonomy" id="5698"/>
    <lineage>
        <taxon>Eukaryota</taxon>
        <taxon>Discoba</taxon>
        <taxon>Euglenozoa</taxon>
        <taxon>Kinetoplastea</taxon>
        <taxon>Metakinetoplastina</taxon>
        <taxon>Trypanosomatida</taxon>
        <taxon>Trypanosomatidae</taxon>
        <taxon>Trypanosoma</taxon>
        <taxon>Herpetosoma</taxon>
    </lineage>
</organism>